<evidence type="ECO:0000313" key="1">
    <source>
        <dbReference type="EMBL" id="CDG99911.1"/>
    </source>
</evidence>
<dbReference type="Proteomes" id="UP000028487">
    <property type="component" value="Unassembled WGS sequence"/>
</dbReference>
<gene>
    <name evidence="1" type="ORF">XBFM1_1260060</name>
</gene>
<comment type="caution">
    <text evidence="1">The sequence shown here is derived from an EMBL/GenBank/DDBJ whole genome shotgun (WGS) entry which is preliminary data.</text>
</comment>
<accession>A0A077NQE1</accession>
<reference evidence="1" key="1">
    <citation type="submission" date="2013-07" db="EMBL/GenBank/DDBJ databases">
        <title>Sub-species coevolution in mutualistic symbiosis.</title>
        <authorList>
            <person name="Murfin K."/>
            <person name="Klassen J."/>
            <person name="Lee M."/>
            <person name="Forst S."/>
            <person name="Stock P."/>
            <person name="Goodrich-Blair H."/>
        </authorList>
    </citation>
    <scope>NUCLEOTIDE SEQUENCE [LARGE SCALE GENOMIC DNA]</scope>
    <source>
        <strain evidence="1">Feltiae Moldova</strain>
    </source>
</reference>
<sequence>MKIKGTNHQRLLTFSNDLLPSIVVFDEGNLSLDGSAIVVNLGNKTALIDEFEKDNILPMTSTKLRNVDLSGGDLLLFFDTDKLFSAKELCGKSQWSKFFKRTERNKDGGNFDINLWRSPQDFTAEINVNFLPYYLSKKSKLDKIEHTSRFIVKTNLWFASAGTHCQIHREHPFIEIHTQIFGLGHMQKFKDKDFNTLYEDIGMYPGFTTTPPFCSALSCTEFEYPWHQYYAETDCIWLAVEYHPIIGGQYD</sequence>
<proteinExistence type="predicted"/>
<dbReference type="HOGENOM" id="CLU_1203689_0_0_6"/>
<organism evidence="1 2">
    <name type="scientific">Xenorhabdus bovienii str. feltiae Moldova</name>
    <dbReference type="NCBI Taxonomy" id="1398200"/>
    <lineage>
        <taxon>Bacteria</taxon>
        <taxon>Pseudomonadati</taxon>
        <taxon>Pseudomonadota</taxon>
        <taxon>Gammaproteobacteria</taxon>
        <taxon>Enterobacterales</taxon>
        <taxon>Morganellaceae</taxon>
        <taxon>Xenorhabdus</taxon>
    </lineage>
</organism>
<protein>
    <submittedName>
        <fullName evidence="1">Uncharacterized protein</fullName>
    </submittedName>
</protein>
<name>A0A077NQE1_XENBV</name>
<dbReference type="RefSeq" id="WP_051862969.1">
    <property type="nucleotide sequence ID" value="NZ_CAWLWD010000114.1"/>
</dbReference>
<dbReference type="EMBL" id="CBSV010000031">
    <property type="protein sequence ID" value="CDG99911.1"/>
    <property type="molecule type" value="Genomic_DNA"/>
</dbReference>
<dbReference type="AlphaFoldDB" id="A0A077NQE1"/>
<evidence type="ECO:0000313" key="2">
    <source>
        <dbReference type="Proteomes" id="UP000028487"/>
    </source>
</evidence>